<name>A0A0H4T6R2_9CHLR</name>
<dbReference type="FunFam" id="3.30.160.20:FF:000001">
    <property type="entry name" value="30S ribosomal protein S5"/>
    <property type="match status" value="1"/>
</dbReference>
<dbReference type="InterPro" id="IPR020568">
    <property type="entry name" value="Ribosomal_Su5_D2-typ_SF"/>
</dbReference>
<comment type="function">
    <text evidence="8">Located at the back of the 30S subunit body where it stabilizes the conformation of the head with respect to the body.</text>
</comment>
<evidence type="ECO:0000256" key="4">
    <source>
        <dbReference type="ARBA" id="ARBA00022980"/>
    </source>
</evidence>
<dbReference type="InterPro" id="IPR005712">
    <property type="entry name" value="Ribosomal_uS5_bac-type"/>
</dbReference>
<dbReference type="FunFam" id="3.30.230.10:FF:000002">
    <property type="entry name" value="30S ribosomal protein S5"/>
    <property type="match status" value="1"/>
</dbReference>
<feature type="domain" description="S5 DRBM" evidence="10">
    <location>
        <begin position="19"/>
        <end position="82"/>
    </location>
</feature>
<dbReference type="GO" id="GO:0015935">
    <property type="term" value="C:small ribosomal subunit"/>
    <property type="evidence" value="ECO:0007669"/>
    <property type="project" value="InterPro"/>
</dbReference>
<dbReference type="GO" id="GO:0005737">
    <property type="term" value="C:cytoplasm"/>
    <property type="evidence" value="ECO:0007669"/>
    <property type="project" value="UniProtKB-ARBA"/>
</dbReference>
<dbReference type="InterPro" id="IPR014721">
    <property type="entry name" value="Ribsml_uS5_D2-typ_fold_subgr"/>
</dbReference>
<sequence>MAEKKFTEKQQQFETQDAFEERVIEIARVAKVVKGGRRFRFRVTVVVGDKKGTIGMGVGKANAVPDAMRKASERARKDLRLVNVSGTTIPHESLGKIAGAKVFLKPASAGTGVIAAGGVRAVLELAGVRDILTKSMGSANVLNVVMATFGALDGLRSPALEAARRGKRVEDLMPFWERRKQHA</sequence>
<accession>A0A0H4T6R2</accession>
<dbReference type="Pfam" id="PF00333">
    <property type="entry name" value="Ribosomal_S5"/>
    <property type="match status" value="1"/>
</dbReference>
<dbReference type="InterPro" id="IPR000851">
    <property type="entry name" value="Ribosomal_uS5"/>
</dbReference>
<protein>
    <recommendedName>
        <fullName evidence="6 8">Small ribosomal subunit protein uS5</fullName>
    </recommendedName>
</protein>
<evidence type="ECO:0000256" key="8">
    <source>
        <dbReference type="HAMAP-Rule" id="MF_01307"/>
    </source>
</evidence>
<dbReference type="SUPFAM" id="SSF54768">
    <property type="entry name" value="dsRNA-binding domain-like"/>
    <property type="match status" value="1"/>
</dbReference>
<dbReference type="GO" id="GO:0003735">
    <property type="term" value="F:structural constituent of ribosome"/>
    <property type="evidence" value="ECO:0007669"/>
    <property type="project" value="UniProtKB-UniRule"/>
</dbReference>
<dbReference type="EMBL" id="KT006994">
    <property type="protein sequence ID" value="AKQ02132.1"/>
    <property type="molecule type" value="Genomic_DNA"/>
</dbReference>
<evidence type="ECO:0000256" key="5">
    <source>
        <dbReference type="ARBA" id="ARBA00023274"/>
    </source>
</evidence>
<evidence type="ECO:0000256" key="7">
    <source>
        <dbReference type="ARBA" id="ARBA00062000"/>
    </source>
</evidence>
<dbReference type="InterPro" id="IPR005324">
    <property type="entry name" value="Ribosomal_uS5_C"/>
</dbReference>
<keyword evidence="4 8" id="KW-0689">Ribosomal protein</keyword>
<dbReference type="NCBIfam" id="TIGR01021">
    <property type="entry name" value="rpsE_bact"/>
    <property type="match status" value="1"/>
</dbReference>
<proteinExistence type="inferred from homology"/>
<comment type="domain">
    <text evidence="8">The N-terminal domain interacts with the head of the 30S subunit; the C-terminal domain interacts with the body and contacts protein S4. The interaction surface between S4 and S5 is involved in control of translational fidelity.</text>
</comment>
<comment type="similarity">
    <text evidence="1 8 9">Belongs to the universal ribosomal protein uS5 family.</text>
</comment>
<dbReference type="AlphaFoldDB" id="A0A0H4T6R2"/>
<dbReference type="GO" id="GO:0006412">
    <property type="term" value="P:translation"/>
    <property type="evidence" value="ECO:0007669"/>
    <property type="project" value="UniProtKB-UniRule"/>
</dbReference>
<dbReference type="Gene3D" id="3.30.230.10">
    <property type="match status" value="1"/>
</dbReference>
<dbReference type="InterPro" id="IPR013810">
    <property type="entry name" value="Ribosomal_uS5_N"/>
</dbReference>
<gene>
    <name evidence="8 11" type="primary">rpsE</name>
</gene>
<comment type="function">
    <text evidence="8">With S4 and S12 plays an important role in translational accuracy.</text>
</comment>
<keyword evidence="3 8" id="KW-0694">RNA-binding</keyword>
<dbReference type="PANTHER" id="PTHR48277:SF1">
    <property type="entry name" value="MITOCHONDRIAL RIBOSOMAL PROTEIN S5"/>
    <property type="match status" value="1"/>
</dbReference>
<keyword evidence="2 8" id="KW-0699">rRNA-binding</keyword>
<evidence type="ECO:0000256" key="9">
    <source>
        <dbReference type="RuleBase" id="RU003823"/>
    </source>
</evidence>
<organism evidence="11">
    <name type="scientific">uncultured Chloroflexi bacterium Rifle_16ft_4_minimus_3452</name>
    <dbReference type="NCBI Taxonomy" id="1665071"/>
    <lineage>
        <taxon>Bacteria</taxon>
        <taxon>Bacillati</taxon>
        <taxon>Chloroflexota</taxon>
        <taxon>environmental samples</taxon>
    </lineage>
</organism>
<dbReference type="Pfam" id="PF03719">
    <property type="entry name" value="Ribosomal_S5_C"/>
    <property type="match status" value="1"/>
</dbReference>
<dbReference type="Gene3D" id="3.30.160.20">
    <property type="match status" value="1"/>
</dbReference>
<dbReference type="PROSITE" id="PS50881">
    <property type="entry name" value="S5_DSRBD"/>
    <property type="match status" value="1"/>
</dbReference>
<dbReference type="GO" id="GO:0042254">
    <property type="term" value="P:ribosome biogenesis"/>
    <property type="evidence" value="ECO:0007669"/>
    <property type="project" value="UniProtKB-ARBA"/>
</dbReference>
<evidence type="ECO:0000256" key="3">
    <source>
        <dbReference type="ARBA" id="ARBA00022884"/>
    </source>
</evidence>
<evidence type="ECO:0000256" key="6">
    <source>
        <dbReference type="ARBA" id="ARBA00035255"/>
    </source>
</evidence>
<dbReference type="GO" id="GO:0019843">
    <property type="term" value="F:rRNA binding"/>
    <property type="evidence" value="ECO:0007669"/>
    <property type="project" value="UniProtKB-UniRule"/>
</dbReference>
<reference evidence="11" key="1">
    <citation type="journal article" date="2015" name="ISME J.">
        <title>Aquifer environment selects for microbial species cohorts in sediment and groundwater.</title>
        <authorList>
            <person name="Hug L.A."/>
            <person name="Thomas B.C."/>
            <person name="Brown C.T."/>
            <person name="Frischkorn K.R."/>
            <person name="Williams K.H."/>
            <person name="Tringe S.G."/>
            <person name="Banfield J.F."/>
        </authorList>
    </citation>
    <scope>NUCLEOTIDE SEQUENCE</scope>
</reference>
<dbReference type="HAMAP" id="MF_01307_B">
    <property type="entry name" value="Ribosomal_uS5_B"/>
    <property type="match status" value="1"/>
</dbReference>
<evidence type="ECO:0000256" key="2">
    <source>
        <dbReference type="ARBA" id="ARBA00022730"/>
    </source>
</evidence>
<comment type="subunit">
    <text evidence="7 8">Part of the 30S ribosomal subunit. Contacts proteins S4 and S8.</text>
</comment>
<evidence type="ECO:0000313" key="11">
    <source>
        <dbReference type="EMBL" id="AKQ02132.1"/>
    </source>
</evidence>
<dbReference type="SUPFAM" id="SSF54211">
    <property type="entry name" value="Ribosomal protein S5 domain 2-like"/>
    <property type="match status" value="1"/>
</dbReference>
<evidence type="ECO:0000256" key="1">
    <source>
        <dbReference type="ARBA" id="ARBA00008945"/>
    </source>
</evidence>
<evidence type="ECO:0000259" key="10">
    <source>
        <dbReference type="PROSITE" id="PS50881"/>
    </source>
</evidence>
<keyword evidence="5 8" id="KW-0687">Ribonucleoprotein</keyword>
<dbReference type="PANTHER" id="PTHR48277">
    <property type="entry name" value="MITOCHONDRIAL RIBOSOMAL PROTEIN S5"/>
    <property type="match status" value="1"/>
</dbReference>